<dbReference type="PROSITE" id="PS50977">
    <property type="entry name" value="HTH_TETR_2"/>
    <property type="match status" value="1"/>
</dbReference>
<feature type="DNA-binding region" description="H-T-H motif" evidence="2">
    <location>
        <begin position="35"/>
        <end position="54"/>
    </location>
</feature>
<evidence type="ECO:0000313" key="5">
    <source>
        <dbReference type="Proteomes" id="UP001056336"/>
    </source>
</evidence>
<evidence type="ECO:0000259" key="3">
    <source>
        <dbReference type="PROSITE" id="PS50977"/>
    </source>
</evidence>
<organism evidence="4 5">
    <name type="scientific">Jatrophihabitans telluris</name>
    <dbReference type="NCBI Taxonomy" id="2038343"/>
    <lineage>
        <taxon>Bacteria</taxon>
        <taxon>Bacillati</taxon>
        <taxon>Actinomycetota</taxon>
        <taxon>Actinomycetes</taxon>
        <taxon>Jatrophihabitantales</taxon>
        <taxon>Jatrophihabitantaceae</taxon>
        <taxon>Jatrophihabitans</taxon>
    </lineage>
</organism>
<keyword evidence="5" id="KW-1185">Reference proteome</keyword>
<accession>A0ABY4R130</accession>
<dbReference type="Gene3D" id="1.10.357.10">
    <property type="entry name" value="Tetracycline Repressor, domain 2"/>
    <property type="match status" value="1"/>
</dbReference>
<dbReference type="PANTHER" id="PTHR47752">
    <property type="entry name" value="HTH-TYPE TRANSCRIPTIONAL REPRESSOR FABR"/>
    <property type="match status" value="1"/>
</dbReference>
<feature type="domain" description="HTH tetR-type" evidence="3">
    <location>
        <begin position="12"/>
        <end position="72"/>
    </location>
</feature>
<dbReference type="RefSeq" id="WP_249773118.1">
    <property type="nucleotide sequence ID" value="NZ_CP097332.1"/>
</dbReference>
<dbReference type="PANTHER" id="PTHR47752:SF1">
    <property type="entry name" value="HTH-TYPE TRANSCRIPTIONAL REPRESSOR FABR"/>
    <property type="match status" value="1"/>
</dbReference>
<keyword evidence="1 2" id="KW-0238">DNA-binding</keyword>
<dbReference type="Pfam" id="PF00440">
    <property type="entry name" value="TetR_N"/>
    <property type="match status" value="1"/>
</dbReference>
<dbReference type="SUPFAM" id="SSF46689">
    <property type="entry name" value="Homeodomain-like"/>
    <property type="match status" value="1"/>
</dbReference>
<dbReference type="Gene3D" id="1.10.10.60">
    <property type="entry name" value="Homeodomain-like"/>
    <property type="match status" value="1"/>
</dbReference>
<dbReference type="InterPro" id="IPR050692">
    <property type="entry name" value="HTH_transcr_repressor_FabR"/>
</dbReference>
<evidence type="ECO:0000313" key="4">
    <source>
        <dbReference type="EMBL" id="UQX89222.1"/>
    </source>
</evidence>
<name>A0ABY4R130_9ACTN</name>
<evidence type="ECO:0000256" key="1">
    <source>
        <dbReference type="ARBA" id="ARBA00023125"/>
    </source>
</evidence>
<dbReference type="EMBL" id="CP097332">
    <property type="protein sequence ID" value="UQX89222.1"/>
    <property type="molecule type" value="Genomic_DNA"/>
</dbReference>
<dbReference type="Proteomes" id="UP001056336">
    <property type="component" value="Chromosome"/>
</dbReference>
<reference evidence="4" key="2">
    <citation type="submission" date="2022-05" db="EMBL/GenBank/DDBJ databases">
        <authorList>
            <person name="Kim J.-S."/>
            <person name="Lee K."/>
            <person name="Suh M."/>
            <person name="Eom M."/>
            <person name="Kim J.-S."/>
            <person name="Kim D.-S."/>
            <person name="Ko S.-H."/>
            <person name="Shin Y."/>
            <person name="Lee J.-S."/>
        </authorList>
    </citation>
    <scope>NUCLEOTIDE SEQUENCE</scope>
    <source>
        <strain evidence="4">N237</strain>
    </source>
</reference>
<gene>
    <name evidence="4" type="ORF">M6D93_04260</name>
</gene>
<reference evidence="4" key="1">
    <citation type="journal article" date="2018" name="Int. J. Syst. Evol. Microbiol.">
        <title>Jatrophihabitans telluris sp. nov., isolated from sediment soil of lava forest wetlands and the emended description of the genus Jatrophihabitans.</title>
        <authorList>
            <person name="Lee K.C."/>
            <person name="Suh M.K."/>
            <person name="Eom M.K."/>
            <person name="Kim K.K."/>
            <person name="Kim J.S."/>
            <person name="Kim D.S."/>
            <person name="Ko S.H."/>
            <person name="Shin Y.K."/>
            <person name="Lee J.S."/>
        </authorList>
    </citation>
    <scope>NUCLEOTIDE SEQUENCE</scope>
    <source>
        <strain evidence="4">N237</strain>
    </source>
</reference>
<evidence type="ECO:0000256" key="2">
    <source>
        <dbReference type="PROSITE-ProRule" id="PRU00335"/>
    </source>
</evidence>
<proteinExistence type="predicted"/>
<sequence length="204" mass="22357">MTSTSSRAERKERTRQALVGSALTLLADRSLSGLSLREVARAAGVVPTAFYRHFASMDELGVAVVEECTATLRQLIRQARQAQVADPIAGSVSILVRQVAEREADFRFLIRERASGVPAVARAIRDALDLFTVELTADLARMPALADFQTEDLRMAADLMVGAMLHTIQALTELDGPDDDAIADVTRRAERQLRLIALGLTQWR</sequence>
<dbReference type="InterPro" id="IPR001647">
    <property type="entry name" value="HTH_TetR"/>
</dbReference>
<protein>
    <submittedName>
        <fullName evidence="4">TetR family transcriptional regulator</fullName>
    </submittedName>
</protein>
<dbReference type="InterPro" id="IPR009057">
    <property type="entry name" value="Homeodomain-like_sf"/>
</dbReference>